<dbReference type="EMBL" id="QXED01000015">
    <property type="protein sequence ID" value="RIV17853.1"/>
    <property type="molecule type" value="Genomic_DNA"/>
</dbReference>
<reference evidence="2 3" key="1">
    <citation type="submission" date="2018-08" db="EMBL/GenBank/DDBJ databases">
        <title>Fibrisoma montanum sp. nov., isolated from Danxia mountain soil.</title>
        <authorList>
            <person name="Huang Y."/>
        </authorList>
    </citation>
    <scope>NUCLEOTIDE SEQUENCE [LARGE SCALE GENOMIC DNA]</scope>
    <source>
        <strain evidence="2 3">HYT19</strain>
    </source>
</reference>
<dbReference type="InterPro" id="IPR010610">
    <property type="entry name" value="EryCIII-like_C"/>
</dbReference>
<accession>A0A418LX72</accession>
<evidence type="ECO:0000259" key="1">
    <source>
        <dbReference type="Pfam" id="PF06722"/>
    </source>
</evidence>
<dbReference type="GO" id="GO:0008194">
    <property type="term" value="F:UDP-glycosyltransferase activity"/>
    <property type="evidence" value="ECO:0007669"/>
    <property type="project" value="InterPro"/>
</dbReference>
<dbReference type="CDD" id="cd03784">
    <property type="entry name" value="GT1_Gtf-like"/>
    <property type="match status" value="1"/>
</dbReference>
<dbReference type="Gene3D" id="3.40.50.2000">
    <property type="entry name" value="Glycogen Phosphorylase B"/>
    <property type="match status" value="2"/>
</dbReference>
<dbReference type="PANTHER" id="PTHR48050">
    <property type="entry name" value="STEROL 3-BETA-GLUCOSYLTRANSFERASE"/>
    <property type="match status" value="1"/>
</dbReference>
<evidence type="ECO:0000313" key="2">
    <source>
        <dbReference type="EMBL" id="RIV17853.1"/>
    </source>
</evidence>
<sequence>MKTVLFLINPLPSHYNGFFRLADLLRAHDYRVVFTGTAYLRDHIESQGFAFVELDYLIEYYVVNRHESLEHLKRTIRSRQFGRQRYREFLEKVRSIEGVLEAVQPDHVLVDEHLNYYYYLIQHLVPQVCFLHIKPPTRRAPGLPPMTDPTPSSNSLRDRVYSWWSWEKHLMRRRVGRWLREGVFLGKNDLYFVGRWGRKFGVDKRRLDRRNNALYDIVRGVPSIYMTPQAFEYPWFRQAATEFFLTRPYQRRDTTDNTAFWKGMAPVLSGEDKVILVALGTLSADQADVAVRFLNQVVEAVRPLSGVQVIIANKLLAAQSDLSLPAHIHLFAHVPQPELLPHCDLMLTHGGIGSVTECLAAGVPMLVYPLNLTSDQVGNVGRVLYHRLGLAGELRKADPNVIRWQMSMLLADQTAYAERVRSVQQQIMANTPRQEAAVLKLLRYEAAPQLTNS</sequence>
<organism evidence="2 3">
    <name type="scientific">Fibrisoma montanum</name>
    <dbReference type="NCBI Taxonomy" id="2305895"/>
    <lineage>
        <taxon>Bacteria</taxon>
        <taxon>Pseudomonadati</taxon>
        <taxon>Bacteroidota</taxon>
        <taxon>Cytophagia</taxon>
        <taxon>Cytophagales</taxon>
        <taxon>Spirosomataceae</taxon>
        <taxon>Fibrisoma</taxon>
    </lineage>
</organism>
<dbReference type="GO" id="GO:0016758">
    <property type="term" value="F:hexosyltransferase activity"/>
    <property type="evidence" value="ECO:0007669"/>
    <property type="project" value="UniProtKB-ARBA"/>
</dbReference>
<dbReference type="GO" id="GO:0017000">
    <property type="term" value="P:antibiotic biosynthetic process"/>
    <property type="evidence" value="ECO:0007669"/>
    <property type="project" value="UniProtKB-ARBA"/>
</dbReference>
<keyword evidence="3" id="KW-1185">Reference proteome</keyword>
<comment type="caution">
    <text evidence="2">The sequence shown here is derived from an EMBL/GenBank/DDBJ whole genome shotgun (WGS) entry which is preliminary data.</text>
</comment>
<dbReference type="InterPro" id="IPR050426">
    <property type="entry name" value="Glycosyltransferase_28"/>
</dbReference>
<feature type="domain" description="Erythromycin biosynthesis protein CIII-like C-terminal" evidence="1">
    <location>
        <begin position="319"/>
        <end position="433"/>
    </location>
</feature>
<dbReference type="Pfam" id="PF06722">
    <property type="entry name" value="EryCIII-like_C"/>
    <property type="match status" value="1"/>
</dbReference>
<dbReference type="OrthoDB" id="9805366at2"/>
<dbReference type="SUPFAM" id="SSF53756">
    <property type="entry name" value="UDP-Glycosyltransferase/glycogen phosphorylase"/>
    <property type="match status" value="1"/>
</dbReference>
<dbReference type="RefSeq" id="WP_119671585.1">
    <property type="nucleotide sequence ID" value="NZ_QXED01000015.1"/>
</dbReference>
<dbReference type="AlphaFoldDB" id="A0A418LX72"/>
<protein>
    <recommendedName>
        <fullName evidence="1">Erythromycin biosynthesis protein CIII-like C-terminal domain-containing protein</fullName>
    </recommendedName>
</protein>
<proteinExistence type="predicted"/>
<dbReference type="InterPro" id="IPR002213">
    <property type="entry name" value="UDP_glucos_trans"/>
</dbReference>
<dbReference type="Proteomes" id="UP000283523">
    <property type="component" value="Unassembled WGS sequence"/>
</dbReference>
<dbReference type="PANTHER" id="PTHR48050:SF13">
    <property type="entry name" value="STEROL 3-BETA-GLUCOSYLTRANSFERASE UGT80A2"/>
    <property type="match status" value="1"/>
</dbReference>
<gene>
    <name evidence="2" type="ORF">DYU11_30735</name>
</gene>
<evidence type="ECO:0000313" key="3">
    <source>
        <dbReference type="Proteomes" id="UP000283523"/>
    </source>
</evidence>
<name>A0A418LX72_9BACT</name>